<evidence type="ECO:0000313" key="2">
    <source>
        <dbReference type="Proteomes" id="UP000565579"/>
    </source>
</evidence>
<dbReference type="AlphaFoldDB" id="A0A7X0U5T0"/>
<organism evidence="1 2">
    <name type="scientific">Nonomuraea rubra</name>
    <dbReference type="NCBI Taxonomy" id="46180"/>
    <lineage>
        <taxon>Bacteria</taxon>
        <taxon>Bacillati</taxon>
        <taxon>Actinomycetota</taxon>
        <taxon>Actinomycetes</taxon>
        <taxon>Streptosporangiales</taxon>
        <taxon>Streptosporangiaceae</taxon>
        <taxon>Nonomuraea</taxon>
    </lineage>
</organism>
<dbReference type="EMBL" id="JACHMI010000001">
    <property type="protein sequence ID" value="MBB6556246.1"/>
    <property type="molecule type" value="Genomic_DNA"/>
</dbReference>
<accession>A0A7X0U5T0</accession>
<keyword evidence="2" id="KW-1185">Reference proteome</keyword>
<reference evidence="1 2" key="1">
    <citation type="submission" date="2020-08" db="EMBL/GenBank/DDBJ databases">
        <title>Sequencing the genomes of 1000 actinobacteria strains.</title>
        <authorList>
            <person name="Klenk H.-P."/>
        </authorList>
    </citation>
    <scope>NUCLEOTIDE SEQUENCE [LARGE SCALE GENOMIC DNA]</scope>
    <source>
        <strain evidence="1 2">DSM 43768</strain>
    </source>
</reference>
<proteinExistence type="predicted"/>
<sequence>MSDDLTTPTGVEARLRRLVTDLTRAQQALAQARDAEVDAKHAYEAAKRRAMFSGDCPKVTRGGFTTAERDAWVDEQAAGQRYHYDIAVAKREAAQDHLRVVRDQAEIVRSLGASVRQAYEIAGSGR</sequence>
<name>A0A7X0U5T0_9ACTN</name>
<protein>
    <submittedName>
        <fullName evidence="1">Uncharacterized protein</fullName>
    </submittedName>
</protein>
<evidence type="ECO:0000313" key="1">
    <source>
        <dbReference type="EMBL" id="MBB6556246.1"/>
    </source>
</evidence>
<comment type="caution">
    <text evidence="1">The sequence shown here is derived from an EMBL/GenBank/DDBJ whole genome shotgun (WGS) entry which is preliminary data.</text>
</comment>
<gene>
    <name evidence="1" type="ORF">HD593_011041</name>
</gene>
<dbReference type="Proteomes" id="UP000565579">
    <property type="component" value="Unassembled WGS sequence"/>
</dbReference>
<dbReference type="RefSeq" id="WP_185110719.1">
    <property type="nucleotide sequence ID" value="NZ_BAAAXY010000153.1"/>
</dbReference>